<keyword evidence="2" id="KW-1185">Reference proteome</keyword>
<sequence>MMFTSMRIQSASILFVLAALFSFPVYATWSIIGVDRGTGEIGIAGASCTFDVSGVASLVPKKGAIVVQAASNYFARMEGVKKMQEGGSAGEILAAMQIDKFNPERQQYGVILLRHEDQPLVYSGKDIKPWSGSKTGDDVAILGNILVDKEVINQAYAAYEKGRKETFTHRLMDALKAGEESGGDNRCDKQAARSAFISVYDPETDAITKLSVYGTEQGGKPAVTLLKRQFDRLYQN</sequence>
<evidence type="ECO:0000313" key="1">
    <source>
        <dbReference type="EMBL" id="ALS99929.1"/>
    </source>
</evidence>
<dbReference type="InterPro" id="IPR029055">
    <property type="entry name" value="Ntn_hydrolases_N"/>
</dbReference>
<organism evidence="1 2">
    <name type="scientific">Lacimicrobium alkaliphilum</name>
    <dbReference type="NCBI Taxonomy" id="1526571"/>
    <lineage>
        <taxon>Bacteria</taxon>
        <taxon>Pseudomonadati</taxon>
        <taxon>Pseudomonadota</taxon>
        <taxon>Gammaproteobacteria</taxon>
        <taxon>Alteromonadales</taxon>
        <taxon>Alteromonadaceae</taxon>
        <taxon>Lacimicrobium</taxon>
    </lineage>
</organism>
<dbReference type="InterPro" id="IPR010430">
    <property type="entry name" value="DUF1028"/>
</dbReference>
<evidence type="ECO:0000313" key="2">
    <source>
        <dbReference type="Proteomes" id="UP000068447"/>
    </source>
</evidence>
<dbReference type="AlphaFoldDB" id="A0A0U3B8P8"/>
<dbReference type="Proteomes" id="UP000068447">
    <property type="component" value="Chromosome"/>
</dbReference>
<dbReference type="SUPFAM" id="SSF56235">
    <property type="entry name" value="N-terminal nucleophile aminohydrolases (Ntn hydrolases)"/>
    <property type="match status" value="1"/>
</dbReference>
<dbReference type="OrthoDB" id="9790012at2"/>
<proteinExistence type="predicted"/>
<dbReference type="RefSeq" id="WP_062483198.1">
    <property type="nucleotide sequence ID" value="NZ_CP013650.1"/>
</dbReference>
<reference evidence="1 2" key="1">
    <citation type="submission" date="2015-12" db="EMBL/GenBank/DDBJ databases">
        <title>Complete genome of Lacimicrobium alkaliphilum KCTC 32984.</title>
        <authorList>
            <person name="Kim S.-G."/>
            <person name="Lee Y.-J."/>
        </authorList>
    </citation>
    <scope>NUCLEOTIDE SEQUENCE [LARGE SCALE GENOMIC DNA]</scope>
    <source>
        <strain evidence="1 2">YelD216</strain>
    </source>
</reference>
<dbReference type="Gene3D" id="3.60.20.10">
    <property type="entry name" value="Glutamine Phosphoribosylpyrophosphate, subunit 1, domain 1"/>
    <property type="match status" value="1"/>
</dbReference>
<dbReference type="KEGG" id="lal:AT746_17770"/>
<accession>A0A0U3B8P8</accession>
<name>A0A0U3B8P8_9ALTE</name>
<dbReference type="PANTHER" id="PTHR39328">
    <property type="entry name" value="BLL2871 PROTEIN"/>
    <property type="match status" value="1"/>
</dbReference>
<dbReference type="PANTHER" id="PTHR39328:SF1">
    <property type="entry name" value="BLL2871 PROTEIN"/>
    <property type="match status" value="1"/>
</dbReference>
<dbReference type="Pfam" id="PF06267">
    <property type="entry name" value="DUF1028"/>
    <property type="match status" value="1"/>
</dbReference>
<gene>
    <name evidence="1" type="ORF">AT746_17770</name>
</gene>
<protein>
    <recommendedName>
        <fullName evidence="3">DUF1028 domain-containing protein</fullName>
    </recommendedName>
</protein>
<evidence type="ECO:0008006" key="3">
    <source>
        <dbReference type="Google" id="ProtNLM"/>
    </source>
</evidence>
<dbReference type="EMBL" id="CP013650">
    <property type="protein sequence ID" value="ALS99929.1"/>
    <property type="molecule type" value="Genomic_DNA"/>
</dbReference>